<feature type="region of interest" description="Disordered" evidence="1">
    <location>
        <begin position="59"/>
        <end position="78"/>
    </location>
</feature>
<keyword evidence="2" id="KW-0472">Membrane</keyword>
<feature type="transmembrane region" description="Helical" evidence="2">
    <location>
        <begin position="273"/>
        <end position="292"/>
    </location>
</feature>
<dbReference type="PANTHER" id="PTHR42101:SF1">
    <property type="entry name" value="LOW TEMPERATURE REQUIREMENT A"/>
    <property type="match status" value="1"/>
</dbReference>
<dbReference type="InterPro" id="IPR010640">
    <property type="entry name" value="Low_temperature_requirement_A"/>
</dbReference>
<feature type="transmembrane region" description="Helical" evidence="2">
    <location>
        <begin position="630"/>
        <end position="649"/>
    </location>
</feature>
<feature type="transmembrane region" description="Helical" evidence="2">
    <location>
        <begin position="661"/>
        <end position="685"/>
    </location>
</feature>
<feature type="compositionally biased region" description="Basic and acidic residues" evidence="1">
    <location>
        <begin position="339"/>
        <end position="351"/>
    </location>
</feature>
<feature type="region of interest" description="Disordered" evidence="1">
    <location>
        <begin position="1"/>
        <end position="35"/>
    </location>
</feature>
<feature type="region of interest" description="Disordered" evidence="1">
    <location>
        <begin position="339"/>
        <end position="368"/>
    </location>
</feature>
<dbReference type="EMBL" id="CAJMXA010002882">
    <property type="protein sequence ID" value="CAE6488593.1"/>
    <property type="molecule type" value="Genomic_DNA"/>
</dbReference>
<dbReference type="AlphaFoldDB" id="A0A8H3H2A2"/>
<organism evidence="3 4">
    <name type="scientific">Rhizoctonia solani</name>
    <dbReference type="NCBI Taxonomy" id="456999"/>
    <lineage>
        <taxon>Eukaryota</taxon>
        <taxon>Fungi</taxon>
        <taxon>Dikarya</taxon>
        <taxon>Basidiomycota</taxon>
        <taxon>Agaricomycotina</taxon>
        <taxon>Agaricomycetes</taxon>
        <taxon>Cantharellales</taxon>
        <taxon>Ceratobasidiaceae</taxon>
        <taxon>Rhizoctonia</taxon>
    </lineage>
</organism>
<feature type="transmembrane region" description="Helical" evidence="2">
    <location>
        <begin position="170"/>
        <end position="188"/>
    </location>
</feature>
<protein>
    <submittedName>
        <fullName evidence="3">Uncharacterized protein</fullName>
    </submittedName>
</protein>
<feature type="transmembrane region" description="Helical" evidence="2">
    <location>
        <begin position="384"/>
        <end position="404"/>
    </location>
</feature>
<feature type="compositionally biased region" description="Basic residues" evidence="1">
    <location>
        <begin position="10"/>
        <end position="22"/>
    </location>
</feature>
<evidence type="ECO:0000256" key="2">
    <source>
        <dbReference type="SAM" id="Phobius"/>
    </source>
</evidence>
<evidence type="ECO:0000256" key="1">
    <source>
        <dbReference type="SAM" id="MobiDB-lite"/>
    </source>
</evidence>
<reference evidence="3" key="1">
    <citation type="submission" date="2021-01" db="EMBL/GenBank/DDBJ databases">
        <authorList>
            <person name="Kaushik A."/>
        </authorList>
    </citation>
    <scope>NUCLEOTIDE SEQUENCE</scope>
    <source>
        <strain evidence="3">AG6-10EEA</strain>
    </source>
</reference>
<gene>
    <name evidence="3" type="ORF">RDB_LOCUS98248</name>
</gene>
<sequence length="763" mass="86710">MSTEQPAAFRQRKGFSRPHGLRNFHGDVDLDSDDDGLTEQRLEQWRPFWQNPFAYPKLGLTSGNDRPQIPAVDVGGDDEKALEKPEMNRASTDLSQLSSVSKSVIVVHAGPAWVHLFYDLAWTATFSSLTQNGKFDDQWNNLSYVTFFAVMWWLWASQTLYSVHFYTNDWIHLISTFAQLIIFGFLAATTRGYDVTMYITKYPWTDGSNPQTIDQMTDPEQYLKDRLASYSFKVIAFSLAASRTVHWIQHILVWRQACYTARTSKIHMPLKPCVLPLGLSISVAFFWAAAGVTSKNGKSHRGAIIKFVLWGVGLLVEILLHGYMESLDWKRTLRRSKESTIPHDASPKPELLRTSLQSSESPAPRNRAWPVPSSNVNLRERLEGITTVILGEGLNGIAGTFYAILSAPGLGGPVAINLICAAFIIYLLAYFYFEGPTGHRGLKEKGRKLRQMTWLLLHLPFMLSIILLLLGVKNQFLLTSYLSTTDNTFIKLDEVMSGQQLYLGDPDSATNLPMKNFLLKRGLKWADEIRALNATVTSNGSVSLVDISEEKLEKDVGAWFQQMSLKIMVQLYKTFMGGNQTIESDMQDQIQKYYTNFTLPYEDYANDHDQADSVHWVTILSKLLGGNVTGARYITGLAGIILISLGLMNRVHSKPRDRFQWGIILTRIFMGSALLLLEILNVGHYQTLWIIEGQWNRLAGVIRWIWAWWVLPTLAIAFAIEFVIEYILLRCAALAIERKRGRVSGPLWRIFLKRQLDWFAWLD</sequence>
<feature type="transmembrane region" description="Helical" evidence="2">
    <location>
        <begin position="142"/>
        <end position="164"/>
    </location>
</feature>
<evidence type="ECO:0000313" key="4">
    <source>
        <dbReference type="Proteomes" id="UP000663853"/>
    </source>
</evidence>
<feature type="transmembrane region" description="Helical" evidence="2">
    <location>
        <begin position="705"/>
        <end position="729"/>
    </location>
</feature>
<proteinExistence type="predicted"/>
<dbReference type="Pfam" id="PF06772">
    <property type="entry name" value="LtrA"/>
    <property type="match status" value="1"/>
</dbReference>
<comment type="caution">
    <text evidence="3">The sequence shown here is derived from an EMBL/GenBank/DDBJ whole genome shotgun (WGS) entry which is preliminary data.</text>
</comment>
<feature type="transmembrane region" description="Helical" evidence="2">
    <location>
        <begin position="410"/>
        <end position="433"/>
    </location>
</feature>
<evidence type="ECO:0000313" key="3">
    <source>
        <dbReference type="EMBL" id="CAE6488593.1"/>
    </source>
</evidence>
<keyword evidence="2" id="KW-0812">Transmembrane</keyword>
<keyword evidence="2" id="KW-1133">Transmembrane helix</keyword>
<feature type="transmembrane region" description="Helical" evidence="2">
    <location>
        <begin position="454"/>
        <end position="472"/>
    </location>
</feature>
<feature type="transmembrane region" description="Helical" evidence="2">
    <location>
        <begin position="304"/>
        <end position="324"/>
    </location>
</feature>
<dbReference type="PANTHER" id="PTHR42101">
    <property type="entry name" value="CHROMOSOME 16, WHOLE GENOME SHOTGUN SEQUENCE"/>
    <property type="match status" value="1"/>
</dbReference>
<name>A0A8H3H2A2_9AGAM</name>
<accession>A0A8H3H2A2</accession>
<dbReference type="Proteomes" id="UP000663853">
    <property type="component" value="Unassembled WGS sequence"/>
</dbReference>